<feature type="transmembrane region" description="Helical" evidence="5">
    <location>
        <begin position="461"/>
        <end position="481"/>
    </location>
</feature>
<comment type="subcellular location">
    <subcellularLocation>
        <location evidence="1">Membrane</location>
        <topology evidence="1">Multi-pass membrane protein</topology>
    </subcellularLocation>
</comment>
<evidence type="ECO:0000256" key="1">
    <source>
        <dbReference type="ARBA" id="ARBA00004141"/>
    </source>
</evidence>
<dbReference type="Gene3D" id="3.30.750.24">
    <property type="entry name" value="STAS domain"/>
    <property type="match status" value="1"/>
</dbReference>
<dbReference type="OrthoDB" id="288203at2759"/>
<feature type="domain" description="SLC26A/SulP transporter" evidence="6">
    <location>
        <begin position="128"/>
        <end position="522"/>
    </location>
</feature>
<feature type="transmembrane region" description="Helical" evidence="5">
    <location>
        <begin position="517"/>
        <end position="548"/>
    </location>
</feature>
<dbReference type="InterPro" id="IPR011547">
    <property type="entry name" value="SLC26A/SulP_dom"/>
</dbReference>
<evidence type="ECO:0000313" key="8">
    <source>
        <dbReference type="EMBL" id="KAF7286469.1"/>
    </source>
</evidence>
<reference evidence="8" key="1">
    <citation type="submission" date="2020-08" db="EMBL/GenBank/DDBJ databases">
        <title>Genome sequencing and assembly of the red palm weevil Rhynchophorus ferrugineus.</title>
        <authorList>
            <person name="Dias G.B."/>
            <person name="Bergman C.M."/>
            <person name="Manee M."/>
        </authorList>
    </citation>
    <scope>NUCLEOTIDE SEQUENCE</scope>
    <source>
        <strain evidence="8">AA-2017</strain>
        <tissue evidence="8">Whole larva</tissue>
    </source>
</reference>
<dbReference type="PANTHER" id="PTHR11814">
    <property type="entry name" value="SULFATE TRANSPORTER"/>
    <property type="match status" value="1"/>
</dbReference>
<dbReference type="EMBL" id="JAACXV010000025">
    <property type="protein sequence ID" value="KAF7286469.1"/>
    <property type="molecule type" value="Genomic_DNA"/>
</dbReference>
<feature type="transmembrane region" description="Helical" evidence="5">
    <location>
        <begin position="202"/>
        <end position="225"/>
    </location>
</feature>
<dbReference type="GO" id="GO:0016020">
    <property type="term" value="C:membrane"/>
    <property type="evidence" value="ECO:0007669"/>
    <property type="project" value="UniProtKB-SubCell"/>
</dbReference>
<feature type="transmembrane region" description="Helical" evidence="5">
    <location>
        <begin position="380"/>
        <end position="402"/>
    </location>
</feature>
<keyword evidence="9" id="KW-1185">Reference proteome</keyword>
<evidence type="ECO:0008006" key="10">
    <source>
        <dbReference type="Google" id="ProtNLM"/>
    </source>
</evidence>
<feature type="transmembrane region" description="Helical" evidence="5">
    <location>
        <begin position="319"/>
        <end position="341"/>
    </location>
</feature>
<dbReference type="Pfam" id="PF00916">
    <property type="entry name" value="Sulfate_transp"/>
    <property type="match status" value="1"/>
</dbReference>
<evidence type="ECO:0000259" key="6">
    <source>
        <dbReference type="Pfam" id="PF00916"/>
    </source>
</evidence>
<evidence type="ECO:0000256" key="4">
    <source>
        <dbReference type="ARBA" id="ARBA00023136"/>
    </source>
</evidence>
<feature type="transmembrane region" description="Helical" evidence="5">
    <location>
        <begin position="276"/>
        <end position="298"/>
    </location>
</feature>
<dbReference type="InterPro" id="IPR001902">
    <property type="entry name" value="SLC26A/SulP_fam"/>
</dbReference>
<dbReference type="GO" id="GO:0055085">
    <property type="term" value="P:transmembrane transport"/>
    <property type="evidence" value="ECO:0007669"/>
    <property type="project" value="InterPro"/>
</dbReference>
<evidence type="ECO:0000256" key="2">
    <source>
        <dbReference type="ARBA" id="ARBA00022692"/>
    </source>
</evidence>
<keyword evidence="2 5" id="KW-0812">Transmembrane</keyword>
<feature type="domain" description="STAS" evidence="7">
    <location>
        <begin position="569"/>
        <end position="654"/>
    </location>
</feature>
<dbReference type="AlphaFoldDB" id="A0A834MNZ7"/>
<gene>
    <name evidence="8" type="ORF">GWI33_005108</name>
</gene>
<protein>
    <recommendedName>
        <fullName evidence="10">Sodium-independent sulfate anion transporter</fullName>
    </recommendedName>
</protein>
<dbReference type="InterPro" id="IPR036513">
    <property type="entry name" value="STAS_dom_sf"/>
</dbReference>
<name>A0A834MNZ7_RHYFE</name>
<dbReference type="SUPFAM" id="SSF52091">
    <property type="entry name" value="SpoIIaa-like"/>
    <property type="match status" value="1"/>
</dbReference>
<dbReference type="CDD" id="cd07042">
    <property type="entry name" value="STAS_SulP_like_sulfate_transporter"/>
    <property type="match status" value="1"/>
</dbReference>
<proteinExistence type="predicted"/>
<dbReference type="Proteomes" id="UP000625711">
    <property type="component" value="Unassembled WGS sequence"/>
</dbReference>
<dbReference type="Pfam" id="PF01740">
    <property type="entry name" value="STAS"/>
    <property type="match status" value="1"/>
</dbReference>
<feature type="transmembrane region" description="Helical" evidence="5">
    <location>
        <begin position="487"/>
        <end position="505"/>
    </location>
</feature>
<keyword evidence="4 5" id="KW-0472">Membrane</keyword>
<sequence>MDPSKDKRSNSVSFVGVTEPCRDLEENAGGGGGGGSLYAYDNPAITVSTSDLPESIKQEIKLRNQLAGSNSFREIDDGDVHTSYSHKFHAIASLARKKIVSVWTKKTLYKRVPILKWIPQYTSADGVGDLLAGITVGLTVIPQALAYGNIAGVPPQYGLYGSFLGCFIYILLGSCKDVPVGPTAVAALLTYQAVNGHGIEHAILLCFLSGIVQLIMGFFGLGFLIDFVSGPVSSGFTSAAALIIVTSQMKDLFGISASGNTFVDTWKSIFNDIHNIQLWDTVIGVVCIVVLLLLRVVAQLNFGNSPDSTKANKIINKSLWVFGTSRNAILVVISGIMGYFFCVSGEPPFKVIGSIPEGLPDVKLPPFGYSISKNGTTTDISFMEMIGNLGSGIIVVPLVGFLENMAICKAFSNGKPIDATQELIAIGTSNLINSFVQSFPGTGSLSRSAVNNASGVRTPLGGLYTGILVIVALLFLTPYFYYIPKSTLAAIIIAAVIFMVEVKVVKPMWRSKKSDFFLAIVTFVSCLILPLEQGILVGIGINLIYILYHAARPKISVEKLTSSGGAEYLLLTPDRCLIFPSTDYVRNLVTKHSIRQGIPVIIDCSHIYGADYTAALVIETLTNDFASRDQPLLFFNLKPSVSSVFEGLSPKDFVVFYDYNEIDDLLKNRSCIKKQMEIMDV</sequence>
<evidence type="ECO:0000256" key="5">
    <source>
        <dbReference type="SAM" id="Phobius"/>
    </source>
</evidence>
<organism evidence="8 9">
    <name type="scientific">Rhynchophorus ferrugineus</name>
    <name type="common">Red palm weevil</name>
    <name type="synonym">Curculio ferrugineus</name>
    <dbReference type="NCBI Taxonomy" id="354439"/>
    <lineage>
        <taxon>Eukaryota</taxon>
        <taxon>Metazoa</taxon>
        <taxon>Ecdysozoa</taxon>
        <taxon>Arthropoda</taxon>
        <taxon>Hexapoda</taxon>
        <taxon>Insecta</taxon>
        <taxon>Pterygota</taxon>
        <taxon>Neoptera</taxon>
        <taxon>Endopterygota</taxon>
        <taxon>Coleoptera</taxon>
        <taxon>Polyphaga</taxon>
        <taxon>Cucujiformia</taxon>
        <taxon>Curculionidae</taxon>
        <taxon>Dryophthorinae</taxon>
        <taxon>Rhynchophorus</taxon>
    </lineage>
</organism>
<dbReference type="FunFam" id="3.30.750.24:FF:000028">
    <property type="entry name" value="Sulfate transporter, putative"/>
    <property type="match status" value="1"/>
</dbReference>
<dbReference type="InterPro" id="IPR002645">
    <property type="entry name" value="STAS_dom"/>
</dbReference>
<evidence type="ECO:0000259" key="7">
    <source>
        <dbReference type="Pfam" id="PF01740"/>
    </source>
</evidence>
<evidence type="ECO:0000313" key="9">
    <source>
        <dbReference type="Proteomes" id="UP000625711"/>
    </source>
</evidence>
<comment type="caution">
    <text evidence="8">The sequence shown here is derived from an EMBL/GenBank/DDBJ whole genome shotgun (WGS) entry which is preliminary data.</text>
</comment>
<accession>A0A834MNZ7</accession>
<evidence type="ECO:0000256" key="3">
    <source>
        <dbReference type="ARBA" id="ARBA00022989"/>
    </source>
</evidence>
<keyword evidence="3 5" id="KW-1133">Transmembrane helix</keyword>